<dbReference type="InterPro" id="IPR001647">
    <property type="entry name" value="HTH_TetR"/>
</dbReference>
<dbReference type="InterPro" id="IPR009057">
    <property type="entry name" value="Homeodomain-like_sf"/>
</dbReference>
<dbReference type="RefSeq" id="WP_155099499.1">
    <property type="nucleotide sequence ID" value="NZ_WMKA01000030.1"/>
</dbReference>
<evidence type="ECO:0000313" key="5">
    <source>
        <dbReference type="Proteomes" id="UP000440668"/>
    </source>
</evidence>
<evidence type="ECO:0000256" key="1">
    <source>
        <dbReference type="ARBA" id="ARBA00023125"/>
    </source>
</evidence>
<accession>A0A6N7ZKP0</accession>
<dbReference type="AlphaFoldDB" id="A0A6N7ZKP0"/>
<evidence type="ECO:0000313" key="4">
    <source>
        <dbReference type="EMBL" id="MTG89819.1"/>
    </source>
</evidence>
<evidence type="ECO:0000259" key="3">
    <source>
        <dbReference type="PROSITE" id="PS50977"/>
    </source>
</evidence>
<protein>
    <recommendedName>
        <fullName evidence="3">HTH tetR-type domain-containing protein</fullName>
    </recommendedName>
</protein>
<dbReference type="Proteomes" id="UP000440668">
    <property type="component" value="Unassembled WGS sequence"/>
</dbReference>
<reference evidence="4 5" key="1">
    <citation type="submission" date="2019-11" db="EMBL/GenBank/DDBJ databases">
        <title>Cellulosimicrobium composti sp. nov. isolated from a compost.</title>
        <authorList>
            <person name="Yang Y."/>
        </authorList>
    </citation>
    <scope>NUCLEOTIDE SEQUENCE [LARGE SCALE GENOMIC DNA]</scope>
    <source>
        <strain evidence="4 5">BIT-GX5</strain>
    </source>
</reference>
<proteinExistence type="predicted"/>
<keyword evidence="1 2" id="KW-0238">DNA-binding</keyword>
<dbReference type="GO" id="GO:0003677">
    <property type="term" value="F:DNA binding"/>
    <property type="evidence" value="ECO:0007669"/>
    <property type="project" value="UniProtKB-UniRule"/>
</dbReference>
<dbReference type="EMBL" id="WMKA01000030">
    <property type="protein sequence ID" value="MTG89819.1"/>
    <property type="molecule type" value="Genomic_DNA"/>
</dbReference>
<sequence>MPTPDRSDATRSARAALHEWVAAIPTRDGADDAGARDARTWVAALALEGTWLGLYQDAYELTESEWDAVIEDLSRYADVRPPASAVVFRDVDLDADPFRDDERPLVDAVLRVALEEGVHNVTLAAVARRCDRSESTLLAMFGDAETLVDDVALEVLQSGFDDLSPLRLDPSRAAVAASVAALDDSRKAAALLRLYALGGVARDDVPEGQHAVHELVLRAWREEGAPTPLVVAALACDGWRAGELQRALVFPSALPGAVVRELARLVDDAAGPGPAGPSMVDPG</sequence>
<name>A0A6N7ZKP0_9MICO</name>
<organism evidence="4 5">
    <name type="scientific">Cellulosimicrobium composti</name>
    <dbReference type="NCBI Taxonomy" id="2672572"/>
    <lineage>
        <taxon>Bacteria</taxon>
        <taxon>Bacillati</taxon>
        <taxon>Actinomycetota</taxon>
        <taxon>Actinomycetes</taxon>
        <taxon>Micrococcales</taxon>
        <taxon>Promicromonosporaceae</taxon>
        <taxon>Cellulosimicrobium</taxon>
    </lineage>
</organism>
<comment type="caution">
    <text evidence="4">The sequence shown here is derived from an EMBL/GenBank/DDBJ whole genome shotgun (WGS) entry which is preliminary data.</text>
</comment>
<feature type="DNA-binding region" description="H-T-H motif" evidence="2">
    <location>
        <begin position="122"/>
        <end position="141"/>
    </location>
</feature>
<evidence type="ECO:0000256" key="2">
    <source>
        <dbReference type="PROSITE-ProRule" id="PRU00335"/>
    </source>
</evidence>
<dbReference type="Gene3D" id="1.10.357.10">
    <property type="entry name" value="Tetracycline Repressor, domain 2"/>
    <property type="match status" value="1"/>
</dbReference>
<gene>
    <name evidence="4" type="ORF">GJV82_12805</name>
</gene>
<feature type="domain" description="HTH tetR-type" evidence="3">
    <location>
        <begin position="99"/>
        <end position="159"/>
    </location>
</feature>
<dbReference type="SUPFAM" id="SSF46689">
    <property type="entry name" value="Homeodomain-like"/>
    <property type="match status" value="1"/>
</dbReference>
<dbReference type="PROSITE" id="PS50977">
    <property type="entry name" value="HTH_TETR_2"/>
    <property type="match status" value="1"/>
</dbReference>